<evidence type="ECO:0000313" key="2">
    <source>
        <dbReference type="EMBL" id="TLS50969.1"/>
    </source>
</evidence>
<accession>A0A5R9G7B3</accession>
<gene>
    <name evidence="2" type="ORF">FE782_18150</name>
</gene>
<organism evidence="2 3">
    <name type="scientific">Paenibacillus antri</name>
    <dbReference type="NCBI Taxonomy" id="2582848"/>
    <lineage>
        <taxon>Bacteria</taxon>
        <taxon>Bacillati</taxon>
        <taxon>Bacillota</taxon>
        <taxon>Bacilli</taxon>
        <taxon>Bacillales</taxon>
        <taxon>Paenibacillaceae</taxon>
        <taxon>Paenibacillus</taxon>
    </lineage>
</organism>
<keyword evidence="1" id="KW-1133">Transmembrane helix</keyword>
<dbReference type="AlphaFoldDB" id="A0A5R9G7B3"/>
<comment type="caution">
    <text evidence="2">The sequence shown here is derived from an EMBL/GenBank/DDBJ whole genome shotgun (WGS) entry which is preliminary data.</text>
</comment>
<feature type="transmembrane region" description="Helical" evidence="1">
    <location>
        <begin position="82"/>
        <end position="101"/>
    </location>
</feature>
<dbReference type="EMBL" id="VCIW01000012">
    <property type="protein sequence ID" value="TLS50969.1"/>
    <property type="molecule type" value="Genomic_DNA"/>
</dbReference>
<name>A0A5R9G7B3_9BACL</name>
<dbReference type="Proteomes" id="UP000309676">
    <property type="component" value="Unassembled WGS sequence"/>
</dbReference>
<evidence type="ECO:0000313" key="3">
    <source>
        <dbReference type="Proteomes" id="UP000309676"/>
    </source>
</evidence>
<proteinExistence type="predicted"/>
<reference evidence="2 3" key="1">
    <citation type="submission" date="2019-05" db="EMBL/GenBank/DDBJ databases">
        <authorList>
            <person name="Narsing Rao M.P."/>
            <person name="Li W.J."/>
        </authorList>
    </citation>
    <scope>NUCLEOTIDE SEQUENCE [LARGE SCALE GENOMIC DNA]</scope>
    <source>
        <strain evidence="2 3">SYSU_K30003</strain>
    </source>
</reference>
<dbReference type="RefSeq" id="WP_138195655.1">
    <property type="nucleotide sequence ID" value="NZ_VCIW01000012.1"/>
</dbReference>
<keyword evidence="1" id="KW-0472">Membrane</keyword>
<keyword evidence="3" id="KW-1185">Reference proteome</keyword>
<keyword evidence="1" id="KW-0812">Transmembrane</keyword>
<dbReference type="OrthoDB" id="2639081at2"/>
<evidence type="ECO:0000256" key="1">
    <source>
        <dbReference type="SAM" id="Phobius"/>
    </source>
</evidence>
<sequence>MTLQEIQEIQLESCHQHVGSPVCAVLRDGTHVYGILGGLHDGKLILHRAARGPGKLAVSSAKAKRALRAKTKAFGYGPYYPGAYAVDAALVALLFTLPFLFI</sequence>
<protein>
    <submittedName>
        <fullName evidence="2">Uncharacterized protein</fullName>
    </submittedName>
</protein>